<dbReference type="KEGG" id="lch:Lcho_3475"/>
<dbReference type="AlphaFoldDB" id="B1Y3M8"/>
<proteinExistence type="predicted"/>
<organism evidence="1 2">
    <name type="scientific">Leptothrix cholodnii (strain ATCC 51168 / LMG 8142 / SP-6)</name>
    <name type="common">Leptothrix discophora (strain SP-6)</name>
    <dbReference type="NCBI Taxonomy" id="395495"/>
    <lineage>
        <taxon>Bacteria</taxon>
        <taxon>Pseudomonadati</taxon>
        <taxon>Pseudomonadota</taxon>
        <taxon>Betaproteobacteria</taxon>
        <taxon>Burkholderiales</taxon>
        <taxon>Sphaerotilaceae</taxon>
        <taxon>Leptothrix</taxon>
    </lineage>
</organism>
<reference evidence="1 2" key="1">
    <citation type="submission" date="2008-03" db="EMBL/GenBank/DDBJ databases">
        <title>Complete sequence of Leptothrix cholodnii SP-6.</title>
        <authorList>
            <consortium name="US DOE Joint Genome Institute"/>
            <person name="Copeland A."/>
            <person name="Lucas S."/>
            <person name="Lapidus A."/>
            <person name="Glavina del Rio T."/>
            <person name="Dalin E."/>
            <person name="Tice H."/>
            <person name="Bruce D."/>
            <person name="Goodwin L."/>
            <person name="Pitluck S."/>
            <person name="Chertkov O."/>
            <person name="Brettin T."/>
            <person name="Detter J.C."/>
            <person name="Han C."/>
            <person name="Kuske C.R."/>
            <person name="Schmutz J."/>
            <person name="Larimer F."/>
            <person name="Land M."/>
            <person name="Hauser L."/>
            <person name="Kyrpides N."/>
            <person name="Lykidis A."/>
            <person name="Emerson D."/>
            <person name="Richardson P."/>
        </authorList>
    </citation>
    <scope>NUCLEOTIDE SEQUENCE [LARGE SCALE GENOMIC DNA]</scope>
    <source>
        <strain evidence="2">ATCC 51168 / LMG 8142 / SP-6</strain>
    </source>
</reference>
<name>B1Y3M8_LEPCP</name>
<dbReference type="HOGENOM" id="CLU_1530681_0_0_4"/>
<evidence type="ECO:0000313" key="1">
    <source>
        <dbReference type="EMBL" id="ACB35731.1"/>
    </source>
</evidence>
<protein>
    <submittedName>
        <fullName evidence="1">Uncharacterized protein</fullName>
    </submittedName>
</protein>
<dbReference type="Proteomes" id="UP000001693">
    <property type="component" value="Chromosome"/>
</dbReference>
<dbReference type="STRING" id="395495.Lcho_3475"/>
<sequence length="188" mass="20578">MAAKKKTGAAGDAAALPAVWDQLPFRTKRKDWAPRAPGVDEDATLVSMEALRAVMLSMKEVAPQDVHALAHRIHCSVRSATAAAWSGDWDNRDQTAHWFMHELVEWACLAMREVGRVEYLDEKMDRHRKALETMRQIDAKEKAENVARLAAGRKAAAERCAVAALSAFPHQAHAVIHVAAGVPARSAA</sequence>
<accession>B1Y3M8</accession>
<dbReference type="RefSeq" id="WP_012348478.1">
    <property type="nucleotide sequence ID" value="NC_010524.1"/>
</dbReference>
<keyword evidence="2" id="KW-1185">Reference proteome</keyword>
<dbReference type="EMBL" id="CP001013">
    <property type="protein sequence ID" value="ACB35731.1"/>
    <property type="molecule type" value="Genomic_DNA"/>
</dbReference>
<evidence type="ECO:0000313" key="2">
    <source>
        <dbReference type="Proteomes" id="UP000001693"/>
    </source>
</evidence>
<gene>
    <name evidence="1" type="ordered locus">Lcho_3475</name>
</gene>